<keyword evidence="3" id="KW-1185">Reference proteome</keyword>
<name>U6H8V9_9EIME</name>
<evidence type="ECO:0000313" key="2">
    <source>
        <dbReference type="EMBL" id="CDI87094.1"/>
    </source>
</evidence>
<feature type="compositionally biased region" description="Low complexity" evidence="1">
    <location>
        <begin position="456"/>
        <end position="469"/>
    </location>
</feature>
<feature type="region of interest" description="Disordered" evidence="1">
    <location>
        <begin position="677"/>
        <end position="712"/>
    </location>
</feature>
<feature type="region of interest" description="Disordered" evidence="1">
    <location>
        <begin position="1"/>
        <end position="51"/>
    </location>
</feature>
<reference evidence="2" key="2">
    <citation type="submission" date="2013-10" db="EMBL/GenBank/DDBJ databases">
        <authorList>
            <person name="Aslett M."/>
        </authorList>
    </citation>
    <scope>NUCLEOTIDE SEQUENCE [LARGE SCALE GENOMIC DNA]</scope>
    <source>
        <strain evidence="2">Houghton</strain>
    </source>
</reference>
<feature type="region of interest" description="Disordered" evidence="1">
    <location>
        <begin position="184"/>
        <end position="207"/>
    </location>
</feature>
<feature type="region of interest" description="Disordered" evidence="1">
    <location>
        <begin position="233"/>
        <end position="328"/>
    </location>
</feature>
<accession>U6H8V9</accession>
<dbReference type="Proteomes" id="UP000018201">
    <property type="component" value="Unassembled WGS sequence"/>
</dbReference>
<feature type="compositionally biased region" description="Polar residues" evidence="1">
    <location>
        <begin position="278"/>
        <end position="295"/>
    </location>
</feature>
<feature type="compositionally biased region" description="Low complexity" evidence="1">
    <location>
        <begin position="314"/>
        <end position="328"/>
    </location>
</feature>
<dbReference type="EMBL" id="HG696712">
    <property type="protein sequence ID" value="CDI87094.1"/>
    <property type="molecule type" value="Genomic_DNA"/>
</dbReference>
<reference evidence="2" key="1">
    <citation type="submission" date="2013-10" db="EMBL/GenBank/DDBJ databases">
        <title>Genomic analysis of the causative agents of coccidiosis in chickens.</title>
        <authorList>
            <person name="Reid A.J."/>
            <person name="Blake D."/>
            <person name="Billington K."/>
            <person name="Browne H."/>
            <person name="Dunn M."/>
            <person name="Hung S."/>
            <person name="Kawahara F."/>
            <person name="Miranda-Saavedra D."/>
            <person name="Mourier T."/>
            <person name="Nagra H."/>
            <person name="Otto T.D."/>
            <person name="Rawlings N."/>
            <person name="Sanchez A."/>
            <person name="Sanders M."/>
            <person name="Subramaniam C."/>
            <person name="Tay Y."/>
            <person name="Dear P."/>
            <person name="Doerig C."/>
            <person name="Gruber A."/>
            <person name="Parkinson J."/>
            <person name="Shirley M."/>
            <person name="Wan K.L."/>
            <person name="Berriman M."/>
            <person name="Tomley F."/>
            <person name="Pain A."/>
        </authorList>
    </citation>
    <scope>NUCLEOTIDE SEQUENCE [LARGE SCALE GENOMIC DNA]</scope>
    <source>
        <strain evidence="2">Houghton</strain>
    </source>
</reference>
<feature type="compositionally biased region" description="Basic and acidic residues" evidence="1">
    <location>
        <begin position="191"/>
        <end position="200"/>
    </location>
</feature>
<organism evidence="2 3">
    <name type="scientific">Eimeria praecox</name>
    <dbReference type="NCBI Taxonomy" id="51316"/>
    <lineage>
        <taxon>Eukaryota</taxon>
        <taxon>Sar</taxon>
        <taxon>Alveolata</taxon>
        <taxon>Apicomplexa</taxon>
        <taxon>Conoidasida</taxon>
        <taxon>Coccidia</taxon>
        <taxon>Eucoccidiorida</taxon>
        <taxon>Eimeriorina</taxon>
        <taxon>Eimeriidae</taxon>
        <taxon>Eimeria</taxon>
    </lineage>
</organism>
<feature type="compositionally biased region" description="Low complexity" evidence="1">
    <location>
        <begin position="268"/>
        <end position="277"/>
    </location>
</feature>
<feature type="compositionally biased region" description="Low complexity" evidence="1">
    <location>
        <begin position="495"/>
        <end position="521"/>
    </location>
</feature>
<dbReference type="AlphaFoldDB" id="U6H8V9"/>
<evidence type="ECO:0000256" key="1">
    <source>
        <dbReference type="SAM" id="MobiDB-lite"/>
    </source>
</evidence>
<evidence type="ECO:0000313" key="3">
    <source>
        <dbReference type="Proteomes" id="UP000018201"/>
    </source>
</evidence>
<proteinExistence type="predicted"/>
<feature type="compositionally biased region" description="Basic and acidic residues" evidence="1">
    <location>
        <begin position="536"/>
        <end position="552"/>
    </location>
</feature>
<sequence length="712" mass="74389">METDSKSQLPLFSLQDRLYTDDPQGAPQTAQRGAPTLCLPSIPFPTNFGETAEHPQLLSRSRMQPPITASYFEAEAAQLLGPGGETARKEPTGGSRELVGAALETRDGGDSCLDTAGGSPPRAFSRRAHQMGLPCLWRGLKQEETASAVRQEPLISATAAAAAAAATEDLAAGPFSSEHLIAPEAKQALGRPERNADTSKTETLGTVSAPVLQMETLGWSACSRVQHVLGNGLPEEPAGAAGGSRWEETGAAASDEWQSSCGGERTTKSAAAAGTASFPYTLSHTSPEENSSQPSEAVEGCREKDSNCQPNTQPSSLKPSSSSRHPTSLAAQSLALDVWNAPLVCAVRRSRSRSCCSSSSSMQNVAGPLRPYRSLSAVSEARRTVSNGPEENAAASKETAAVSKETAAATKEERQIGDISSSNCSPRPRRPPHMQHFLQLATQQQPTGSHAEHQGQQEQQKQQQEHQQQTLAPTPQALRTAETTPLPLLLCRESQQQLHEQQQQEQQQQQQQEKQAAAALLPYKGGGLAGDVQLSRTEDQRSQGEQQQDHQRQHQQQQEDCLRASSFSSLHTKTEVPSSVSDPTVALLLAQIEDITKQLPPRIIEAFWASLASARANAAAAAEAAEQPSPTAAAGVSAATRASAAAGGSETGAATAAAVAGAAGAALASTSTAAAGAAAGAAATTPAHSRTEAARTPWGARPPSSGCEAANP</sequence>
<feature type="region of interest" description="Disordered" evidence="1">
    <location>
        <begin position="380"/>
        <end position="475"/>
    </location>
</feature>
<protein>
    <submittedName>
        <fullName evidence="2">Uncharacterized protein</fullName>
    </submittedName>
</protein>
<feature type="compositionally biased region" description="Low complexity" evidence="1">
    <location>
        <begin position="677"/>
        <end position="687"/>
    </location>
</feature>
<feature type="compositionally biased region" description="Polar residues" evidence="1">
    <location>
        <begin position="1"/>
        <end position="10"/>
    </location>
</feature>
<gene>
    <name evidence="2" type="ORF">EPH_0075100</name>
</gene>
<dbReference type="VEuPathDB" id="ToxoDB:EPH_0075100"/>
<feature type="region of interest" description="Disordered" evidence="1">
    <location>
        <begin position="495"/>
        <end position="562"/>
    </location>
</feature>